<dbReference type="AlphaFoldDB" id="A0A5J4X7S9"/>
<organism evidence="1 2">
    <name type="scientific">Streblomastix strix</name>
    <dbReference type="NCBI Taxonomy" id="222440"/>
    <lineage>
        <taxon>Eukaryota</taxon>
        <taxon>Metamonada</taxon>
        <taxon>Preaxostyla</taxon>
        <taxon>Oxymonadida</taxon>
        <taxon>Streblomastigidae</taxon>
        <taxon>Streblomastix</taxon>
    </lineage>
</organism>
<comment type="caution">
    <text evidence="1">The sequence shown here is derived from an EMBL/GenBank/DDBJ whole genome shotgun (WGS) entry which is preliminary data.</text>
</comment>
<accession>A0A5J4X7S9</accession>
<protein>
    <submittedName>
        <fullName evidence="1">Uncharacterized protein</fullName>
    </submittedName>
</protein>
<name>A0A5J4X7S9_9EUKA</name>
<dbReference type="OrthoDB" id="2897838at2759"/>
<evidence type="ECO:0000313" key="1">
    <source>
        <dbReference type="EMBL" id="KAA6402912.1"/>
    </source>
</evidence>
<reference evidence="1 2" key="1">
    <citation type="submission" date="2019-03" db="EMBL/GenBank/DDBJ databases">
        <title>Single cell metagenomics reveals metabolic interactions within the superorganism composed of flagellate Streblomastix strix and complex community of Bacteroidetes bacteria on its surface.</title>
        <authorList>
            <person name="Treitli S.C."/>
            <person name="Kolisko M."/>
            <person name="Husnik F."/>
            <person name="Keeling P."/>
            <person name="Hampl V."/>
        </authorList>
    </citation>
    <scope>NUCLEOTIDE SEQUENCE [LARGE SCALE GENOMIC DNA]</scope>
    <source>
        <strain evidence="1">ST1C</strain>
    </source>
</reference>
<sequence>MHVKNRRVTTRLGNIISAGKLYRIDTTRLLERKGSRNGKQRQRNKSYLLGATPFRANLQEEAISGFLVMFRKQNSSLLYWEMERDGIPDRKNKTCIIPSEKILTINHCSPHPKRLNSTIYSLSRLCRSRDYTLKDGIITNYSNNYVTVDLNNMGIHFHKVFNYKWSKAKLYIHPPIPVQNRVLHKIKQDKAQGIIIEPIWPGQSWLTKLKILSTKFLFLGQADKILQMGQRMKDMDQKLLPGNVGAFLLDLSQMQRETNQLNA</sequence>
<gene>
    <name evidence="1" type="ORF">EZS28_001553</name>
</gene>
<proteinExistence type="predicted"/>
<evidence type="ECO:0000313" key="2">
    <source>
        <dbReference type="Proteomes" id="UP000324800"/>
    </source>
</evidence>
<dbReference type="Proteomes" id="UP000324800">
    <property type="component" value="Unassembled WGS sequence"/>
</dbReference>
<dbReference type="EMBL" id="SNRW01000164">
    <property type="protein sequence ID" value="KAA6402912.1"/>
    <property type="molecule type" value="Genomic_DNA"/>
</dbReference>